<gene>
    <name evidence="1" type="ORF">METZ01_LOCUS422750</name>
</gene>
<proteinExistence type="predicted"/>
<dbReference type="AlphaFoldDB" id="A0A382XFE3"/>
<dbReference type="InterPro" id="IPR025975">
    <property type="entry name" value="Polysacc_lyase"/>
</dbReference>
<protein>
    <submittedName>
        <fullName evidence="1">Uncharacterized protein</fullName>
    </submittedName>
</protein>
<sequence length="243" mass="28309">MKRLFAFVPLIICLGLTLSPLAVDAYKYDKPGKKVSIKSTWSQWNWEFPMTLNKPKRLKYQVTRVTGPNHPVKEGDTALRFEARYGDCGWGPGDPPECQKAYWGVFTYANVWHKDNDDDGADALAQEGNTAWYSWDTFIPEGKKYQPISEVMLEEWHHLGNAPTGVSCDPSIQTEWTYSEKRKSHIVIITNYATVPTTNDDWDHDDERAKLKTINIPSGRWINFKWQIRWTRKKSGWFKFWLD</sequence>
<evidence type="ECO:0000313" key="1">
    <source>
        <dbReference type="EMBL" id="SVD69896.1"/>
    </source>
</evidence>
<dbReference type="EMBL" id="UINC01167402">
    <property type="protein sequence ID" value="SVD69896.1"/>
    <property type="molecule type" value="Genomic_DNA"/>
</dbReference>
<feature type="non-terminal residue" evidence="1">
    <location>
        <position position="243"/>
    </location>
</feature>
<dbReference type="Gene3D" id="2.60.120.200">
    <property type="match status" value="1"/>
</dbReference>
<dbReference type="Pfam" id="PF14099">
    <property type="entry name" value="Polysacc_lyase"/>
    <property type="match status" value="1"/>
</dbReference>
<organism evidence="1">
    <name type="scientific">marine metagenome</name>
    <dbReference type="NCBI Taxonomy" id="408172"/>
    <lineage>
        <taxon>unclassified sequences</taxon>
        <taxon>metagenomes</taxon>
        <taxon>ecological metagenomes</taxon>
    </lineage>
</organism>
<name>A0A382XFE3_9ZZZZ</name>
<accession>A0A382XFE3</accession>
<reference evidence="1" key="1">
    <citation type="submission" date="2018-05" db="EMBL/GenBank/DDBJ databases">
        <authorList>
            <person name="Lanie J.A."/>
            <person name="Ng W.-L."/>
            <person name="Kazmierczak K.M."/>
            <person name="Andrzejewski T.M."/>
            <person name="Davidsen T.M."/>
            <person name="Wayne K.J."/>
            <person name="Tettelin H."/>
            <person name="Glass J.I."/>
            <person name="Rusch D."/>
            <person name="Podicherti R."/>
            <person name="Tsui H.-C.T."/>
            <person name="Winkler M.E."/>
        </authorList>
    </citation>
    <scope>NUCLEOTIDE SEQUENCE</scope>
</reference>